<dbReference type="AlphaFoldDB" id="A0A147K882"/>
<accession>A0A147K882</accession>
<dbReference type="PROSITE" id="PS50801">
    <property type="entry name" value="STAS"/>
    <property type="match status" value="1"/>
</dbReference>
<proteinExistence type="predicted"/>
<dbReference type="InterPro" id="IPR002645">
    <property type="entry name" value="STAS_dom"/>
</dbReference>
<protein>
    <recommendedName>
        <fullName evidence="2">STAS domain-containing protein</fullName>
    </recommendedName>
</protein>
<dbReference type="PATRIC" id="fig|1150625.3.peg.1622"/>
<dbReference type="PANTHER" id="PTHR33745">
    <property type="entry name" value="RSBT ANTAGONIST PROTEIN RSBS-RELATED"/>
    <property type="match status" value="1"/>
</dbReference>
<sequence length="272" mass="30921">MELLYSQMSDRVIDNKEKIAQFITNAQNRNYPNLLKMVTEELLPLRMELVDLYGKSLRLTSEERMPLLQNWGFETSNKCVELGTTLESMLKEVPEYRLYIGQELLDLAKELSLNIEEYHSVISRLDEIMNEVVYYFCVPFVDYQSNELEKSQKKIFEMSAPVIQVHKGIGVLPLIGTVDEIRATLIMEKSLEQSSTYQLDHFVVDLSGVPVMDTFAAQNIFQIIQALSLLGVNVIISGVSPSIAQTVVQLGIEFGDIPTYSSLHMALESIDR</sequence>
<dbReference type="Pfam" id="PF01740">
    <property type="entry name" value="STAS"/>
    <property type="match status" value="1"/>
</dbReference>
<dbReference type="PANTHER" id="PTHR33745:SF3">
    <property type="entry name" value="RSBT CO-ANTAGONIST PROTEIN RSBRC"/>
    <property type="match status" value="1"/>
</dbReference>
<keyword evidence="1" id="KW-0597">Phosphoprotein</keyword>
<dbReference type="SUPFAM" id="SSF52091">
    <property type="entry name" value="SpoIIaa-like"/>
    <property type="match status" value="1"/>
</dbReference>
<dbReference type="RefSeq" id="WP_059350975.1">
    <property type="nucleotide sequence ID" value="NZ_LDYG01000028.1"/>
</dbReference>
<keyword evidence="4" id="KW-1185">Reference proteome</keyword>
<dbReference type="InterPro" id="IPR036513">
    <property type="entry name" value="STAS_dom_sf"/>
</dbReference>
<evidence type="ECO:0000256" key="1">
    <source>
        <dbReference type="ARBA" id="ARBA00022553"/>
    </source>
</evidence>
<organism evidence="3 4">
    <name type="scientific">Bacillus coahuilensis p1.1.43</name>
    <dbReference type="NCBI Taxonomy" id="1150625"/>
    <lineage>
        <taxon>Bacteria</taxon>
        <taxon>Bacillati</taxon>
        <taxon>Bacillota</taxon>
        <taxon>Bacilli</taxon>
        <taxon>Bacillales</taxon>
        <taxon>Bacillaceae</taxon>
        <taxon>Bacillus</taxon>
    </lineage>
</organism>
<reference evidence="3 4" key="1">
    <citation type="journal article" date="2016" name="Front. Microbiol.">
        <title>Microevolution Analysis of Bacillus coahuilensis Unveils Differences in Phosphorus Acquisition Strategies and Their Regulation.</title>
        <authorList>
            <person name="Gomez-Lunar Z."/>
            <person name="Hernandez-Gonzalez I."/>
            <person name="Rodriguez-Torres M.D."/>
            <person name="Souza V."/>
            <person name="Olmedo-Alvarez G."/>
        </authorList>
    </citation>
    <scope>NUCLEOTIDE SEQUENCE [LARGE SCALE GENOMIC DNA]</scope>
    <source>
        <strain evidence="4">p1.1.43</strain>
    </source>
</reference>
<dbReference type="CDD" id="cd07041">
    <property type="entry name" value="STAS_RsbR_RsbS_like"/>
    <property type="match status" value="1"/>
</dbReference>
<comment type="caution">
    <text evidence="3">The sequence shown here is derived from an EMBL/GenBank/DDBJ whole genome shotgun (WGS) entry which is preliminary data.</text>
</comment>
<dbReference type="Gene3D" id="3.30.750.24">
    <property type="entry name" value="STAS domain"/>
    <property type="match status" value="1"/>
</dbReference>
<evidence type="ECO:0000313" key="4">
    <source>
        <dbReference type="Proteomes" id="UP000074108"/>
    </source>
</evidence>
<dbReference type="InterPro" id="IPR051932">
    <property type="entry name" value="Bact_StressResp_Reg"/>
</dbReference>
<gene>
    <name evidence="3" type="ORF">Q75_07695</name>
</gene>
<dbReference type="STRING" id="1150625.Q75_07695"/>
<evidence type="ECO:0000313" key="3">
    <source>
        <dbReference type="EMBL" id="KUP06416.1"/>
    </source>
</evidence>
<dbReference type="EMBL" id="LDYG01000028">
    <property type="protein sequence ID" value="KUP06416.1"/>
    <property type="molecule type" value="Genomic_DNA"/>
</dbReference>
<name>A0A147K882_9BACI</name>
<evidence type="ECO:0000259" key="2">
    <source>
        <dbReference type="PROSITE" id="PS50801"/>
    </source>
</evidence>
<dbReference type="Proteomes" id="UP000074108">
    <property type="component" value="Unassembled WGS sequence"/>
</dbReference>
<feature type="domain" description="STAS" evidence="2">
    <location>
        <begin position="159"/>
        <end position="270"/>
    </location>
</feature>